<dbReference type="CDD" id="cd03801">
    <property type="entry name" value="GT4_PimA-like"/>
    <property type="match status" value="1"/>
</dbReference>
<keyword evidence="3" id="KW-1185">Reference proteome</keyword>
<keyword evidence="2" id="KW-0808">Transferase</keyword>
<dbReference type="AlphaFoldDB" id="A0A2U1B5S8"/>
<dbReference type="Pfam" id="PF00534">
    <property type="entry name" value="Glycos_transf_1"/>
    <property type="match status" value="1"/>
</dbReference>
<evidence type="ECO:0000313" key="3">
    <source>
        <dbReference type="Proteomes" id="UP000245466"/>
    </source>
</evidence>
<dbReference type="OrthoDB" id="9795068at2"/>
<dbReference type="EMBL" id="QEKI01000001">
    <property type="protein sequence ID" value="PVY44039.1"/>
    <property type="molecule type" value="Genomic_DNA"/>
</dbReference>
<evidence type="ECO:0000313" key="2">
    <source>
        <dbReference type="EMBL" id="PVY44039.1"/>
    </source>
</evidence>
<sequence>MNVFVIPSWYPSKDFPFTGIMISEQYEAIAKMNPHVNIGISLWGQMDNSLLLHFRDHIKNIHKLIKKHKVFTVTKTINLKEYHTPAFTWTRKLLEGNFKQIVSANLENIKSFEKDFGPIDLIHAQVGHPAGNIALEISKRFNLPFCITERMGPFPSSYTTNKDGTLTYFHKLPYLASAINISVSPFQKNMMEKQEIPNTSVIPDFIDEDFFKPAEQLNYNNKSFTFFSFARLVNGKGIEDLLIAIKAITLTGVKLKLRLAGTGPETKELLKLANKLNVSHSVDWLGDLSRLKAVQEYQKCDSFVLPSYYESFGIVYIEALACGKPIIATRCGGPETIVNETNGLLVDKNNPQELANAMIKMMNCYKQYDSKAIRQDFLNRFSKKAVIPQLMDLYEQVIAQHRSTS</sequence>
<dbReference type="InterPro" id="IPR001296">
    <property type="entry name" value="Glyco_trans_1"/>
</dbReference>
<dbReference type="SUPFAM" id="SSF53756">
    <property type="entry name" value="UDP-Glycosyltransferase/glycogen phosphorylase"/>
    <property type="match status" value="1"/>
</dbReference>
<dbReference type="Gene3D" id="3.40.50.2000">
    <property type="entry name" value="Glycogen Phosphorylase B"/>
    <property type="match status" value="2"/>
</dbReference>
<comment type="caution">
    <text evidence="2">The sequence shown here is derived from an EMBL/GenBank/DDBJ whole genome shotgun (WGS) entry which is preliminary data.</text>
</comment>
<dbReference type="RefSeq" id="WP_116541667.1">
    <property type="nucleotide sequence ID" value="NZ_QEKI01000001.1"/>
</dbReference>
<feature type="domain" description="Glycosyl transferase family 1" evidence="1">
    <location>
        <begin position="215"/>
        <end position="368"/>
    </location>
</feature>
<organism evidence="2 3">
    <name type="scientific">Pontibacter virosus</name>
    <dbReference type="NCBI Taxonomy" id="1765052"/>
    <lineage>
        <taxon>Bacteria</taxon>
        <taxon>Pseudomonadati</taxon>
        <taxon>Bacteroidota</taxon>
        <taxon>Cytophagia</taxon>
        <taxon>Cytophagales</taxon>
        <taxon>Hymenobacteraceae</taxon>
        <taxon>Pontibacter</taxon>
    </lineage>
</organism>
<accession>A0A2U1B5S8</accession>
<protein>
    <submittedName>
        <fullName evidence="2">Glycosyltransferase involved in cell wall biosynthesis</fullName>
    </submittedName>
</protein>
<proteinExistence type="predicted"/>
<evidence type="ECO:0000259" key="1">
    <source>
        <dbReference type="Pfam" id="PF00534"/>
    </source>
</evidence>
<reference evidence="2 3" key="1">
    <citation type="submission" date="2018-04" db="EMBL/GenBank/DDBJ databases">
        <title>Genomic Encyclopedia of Type Strains, Phase IV (KMG-IV): sequencing the most valuable type-strain genomes for metagenomic binning, comparative biology and taxonomic classification.</title>
        <authorList>
            <person name="Goeker M."/>
        </authorList>
    </citation>
    <scope>NUCLEOTIDE SEQUENCE [LARGE SCALE GENOMIC DNA]</scope>
    <source>
        <strain evidence="2 3">DSM 100231</strain>
    </source>
</reference>
<dbReference type="PANTHER" id="PTHR12526">
    <property type="entry name" value="GLYCOSYLTRANSFERASE"/>
    <property type="match status" value="1"/>
</dbReference>
<dbReference type="Proteomes" id="UP000245466">
    <property type="component" value="Unassembled WGS sequence"/>
</dbReference>
<dbReference type="GO" id="GO:0016757">
    <property type="term" value="F:glycosyltransferase activity"/>
    <property type="evidence" value="ECO:0007669"/>
    <property type="project" value="InterPro"/>
</dbReference>
<gene>
    <name evidence="2" type="ORF">C8E01_101401</name>
</gene>
<name>A0A2U1B5S8_9BACT</name>